<keyword evidence="5" id="KW-1185">Reference proteome</keyword>
<keyword evidence="2" id="KW-0472">Membrane</keyword>
<evidence type="ECO:0000256" key="2">
    <source>
        <dbReference type="SAM" id="Phobius"/>
    </source>
</evidence>
<comment type="caution">
    <text evidence="4">The sequence shown here is derived from an EMBL/GenBank/DDBJ whole genome shotgun (WGS) entry which is preliminary data.</text>
</comment>
<evidence type="ECO:0000259" key="3">
    <source>
        <dbReference type="Pfam" id="PF26527"/>
    </source>
</evidence>
<accession>A0ABW7WLF8</accession>
<feature type="region of interest" description="Disordered" evidence="1">
    <location>
        <begin position="170"/>
        <end position="214"/>
    </location>
</feature>
<feature type="compositionally biased region" description="Basic residues" evidence="1">
    <location>
        <begin position="33"/>
        <end position="47"/>
    </location>
</feature>
<reference evidence="4 5" key="1">
    <citation type="submission" date="2024-10" db="EMBL/GenBank/DDBJ databases">
        <title>The Natural Products Discovery Center: Release of the First 8490 Sequenced Strains for Exploring Actinobacteria Biosynthetic Diversity.</title>
        <authorList>
            <person name="Kalkreuter E."/>
            <person name="Kautsar S.A."/>
            <person name="Yang D."/>
            <person name="Bader C.D."/>
            <person name="Teijaro C.N."/>
            <person name="Fluegel L."/>
            <person name="Davis C.M."/>
            <person name="Simpson J.R."/>
            <person name="Lauterbach L."/>
            <person name="Steele A.D."/>
            <person name="Gui C."/>
            <person name="Meng S."/>
            <person name="Li G."/>
            <person name="Viehrig K."/>
            <person name="Ye F."/>
            <person name="Su P."/>
            <person name="Kiefer A.F."/>
            <person name="Nichols A."/>
            <person name="Cepeda A.J."/>
            <person name="Yan W."/>
            <person name="Fan B."/>
            <person name="Jiang Y."/>
            <person name="Adhikari A."/>
            <person name="Zheng C.-J."/>
            <person name="Schuster L."/>
            <person name="Cowan T.M."/>
            <person name="Smanski M.J."/>
            <person name="Chevrette M.G."/>
            <person name="De Carvalho L.P.S."/>
            <person name="Shen B."/>
        </authorList>
    </citation>
    <scope>NUCLEOTIDE SEQUENCE [LARGE SCALE GENOMIC DNA]</scope>
    <source>
        <strain evidence="4 5">NPDC019626</strain>
    </source>
</reference>
<proteinExistence type="predicted"/>
<keyword evidence="2" id="KW-1133">Transmembrane helix</keyword>
<feature type="compositionally biased region" description="Basic and acidic residues" evidence="1">
    <location>
        <begin position="1"/>
        <end position="10"/>
    </location>
</feature>
<keyword evidence="2" id="KW-0812">Transmembrane</keyword>
<feature type="compositionally biased region" description="Basic and acidic residues" evidence="1">
    <location>
        <begin position="48"/>
        <end position="74"/>
    </location>
</feature>
<dbReference type="Pfam" id="PF26527">
    <property type="entry name" value="DUF8176"/>
    <property type="match status" value="1"/>
</dbReference>
<evidence type="ECO:0000313" key="5">
    <source>
        <dbReference type="Proteomes" id="UP001611450"/>
    </source>
</evidence>
<evidence type="ECO:0000313" key="4">
    <source>
        <dbReference type="EMBL" id="MFI2322567.1"/>
    </source>
</evidence>
<feature type="region of interest" description="Disordered" evidence="1">
    <location>
        <begin position="1"/>
        <end position="140"/>
    </location>
</feature>
<organism evidence="4 5">
    <name type="scientific">Nocardia beijingensis</name>
    <dbReference type="NCBI Taxonomy" id="95162"/>
    <lineage>
        <taxon>Bacteria</taxon>
        <taxon>Bacillati</taxon>
        <taxon>Actinomycetota</taxon>
        <taxon>Actinomycetes</taxon>
        <taxon>Mycobacteriales</taxon>
        <taxon>Nocardiaceae</taxon>
        <taxon>Nocardia</taxon>
    </lineage>
</organism>
<name>A0ABW7WLF8_9NOCA</name>
<dbReference type="InterPro" id="IPR058489">
    <property type="entry name" value="DUF8176"/>
</dbReference>
<feature type="domain" description="DUF8176" evidence="3">
    <location>
        <begin position="206"/>
        <end position="329"/>
    </location>
</feature>
<feature type="transmembrane region" description="Helical" evidence="2">
    <location>
        <begin position="145"/>
        <end position="166"/>
    </location>
</feature>
<dbReference type="EMBL" id="JBIRXV010000003">
    <property type="protein sequence ID" value="MFI2322567.1"/>
    <property type="molecule type" value="Genomic_DNA"/>
</dbReference>
<dbReference type="Proteomes" id="UP001611450">
    <property type="component" value="Unassembled WGS sequence"/>
</dbReference>
<feature type="compositionally biased region" description="Low complexity" evidence="1">
    <location>
        <begin position="172"/>
        <end position="200"/>
    </location>
</feature>
<dbReference type="RefSeq" id="WP_396947051.1">
    <property type="nucleotide sequence ID" value="NZ_JBIRXV010000003.1"/>
</dbReference>
<sequence>MTPPDREHPGQDAGQANPFDTGLPMLRIPAGKPSKRRRSPGRRKQIRRREPQQFEAAEPPRRPQRQETRPRFGEWEQWLEPAPATVRAPQPVAPQQRSAPAEPVRPKAEDAHVPAPAIVNRSGIHPGTPVRHPRRADQQRGNRSLTVLIVLGIAIATVSIGMAMIYGSESNSRTAAPTSPPRAAAPAPASSTSTSRVRPPWAIATPGCEQKRTGDVISGTDPGGTGNGPDAIFAFEYAYYAERSGYRARAVVAPDAAVSPADQIQRGINQVPAGTRYCVQISRAGDGPDGQARWEVRLTQQFPGEDANTFTQFITTRTGTDQTLITSITAG</sequence>
<evidence type="ECO:0000256" key="1">
    <source>
        <dbReference type="SAM" id="MobiDB-lite"/>
    </source>
</evidence>
<protein>
    <recommendedName>
        <fullName evidence="3">DUF8176 domain-containing protein</fullName>
    </recommendedName>
</protein>
<gene>
    <name evidence="4" type="ORF">ACH47G_18955</name>
</gene>